<gene>
    <name evidence="10" type="ORF">Scaly_2978300</name>
</gene>
<evidence type="ECO:0000256" key="2">
    <source>
        <dbReference type="ARBA" id="ARBA00012417"/>
    </source>
</evidence>
<comment type="similarity">
    <text evidence="1">Belongs to the DNA polymerase type-B family.</text>
</comment>
<keyword evidence="3" id="KW-0808">Transferase</keyword>
<evidence type="ECO:0000256" key="4">
    <source>
        <dbReference type="ARBA" id="ARBA00022695"/>
    </source>
</evidence>
<name>A0AAW2KL62_9LAMI</name>
<proteinExistence type="inferred from homology"/>
<evidence type="ECO:0000256" key="6">
    <source>
        <dbReference type="ARBA" id="ARBA00022932"/>
    </source>
</evidence>
<protein>
    <recommendedName>
        <fullName evidence="2">DNA-directed DNA polymerase</fullName>
        <ecNumber evidence="2">2.7.7.7</ecNumber>
    </recommendedName>
</protein>
<dbReference type="Gene3D" id="3.90.1600.10">
    <property type="entry name" value="Palm domain of DNA polymerase"/>
    <property type="match status" value="1"/>
</dbReference>
<dbReference type="EMBL" id="JACGWM010000340">
    <property type="protein sequence ID" value="KAL0307591.1"/>
    <property type="molecule type" value="Genomic_DNA"/>
</dbReference>
<organism evidence="10">
    <name type="scientific">Sesamum calycinum</name>
    <dbReference type="NCBI Taxonomy" id="2727403"/>
    <lineage>
        <taxon>Eukaryota</taxon>
        <taxon>Viridiplantae</taxon>
        <taxon>Streptophyta</taxon>
        <taxon>Embryophyta</taxon>
        <taxon>Tracheophyta</taxon>
        <taxon>Spermatophyta</taxon>
        <taxon>Magnoliopsida</taxon>
        <taxon>eudicotyledons</taxon>
        <taxon>Gunneridae</taxon>
        <taxon>Pentapetalae</taxon>
        <taxon>asterids</taxon>
        <taxon>lamiids</taxon>
        <taxon>Lamiales</taxon>
        <taxon>Pedaliaceae</taxon>
        <taxon>Sesamum</taxon>
    </lineage>
</organism>
<dbReference type="Gene3D" id="1.10.287.690">
    <property type="entry name" value="Helix hairpin bin"/>
    <property type="match status" value="1"/>
</dbReference>
<sequence>MVNNVHVPYAAGCLLVKPGDDLTSSNSIETDSLTLLPGNLASLGNTLCPELGSKGSIQHENLVVSDLQVNSENLINYLRQDILILGGVMLKAQEINWSKYQIDVEDVMTITSLSLKIFLWKNNLESVELDSLFGFIEAYVVCPKNLSRPFLPYKEKMGTLIFPTEIQSFRRVHLRPLCRLEAKKRGDEPMTFIYKILMNSLYGRFGMNPESIVTEICNQEKYDEMMMKDNFQSADKLNDDYYIVNYISNSQIVDDTEWKAPKHSAVQLSAAITACARIHMYPHISREDCYYTDTDSIVLGSPLSDDLVSSKEMGPAKDLVTSEWFQKVLEDPSLTEKIALQQTSE</sequence>
<evidence type="ECO:0000256" key="3">
    <source>
        <dbReference type="ARBA" id="ARBA00022679"/>
    </source>
</evidence>
<dbReference type="InterPro" id="IPR004868">
    <property type="entry name" value="DNA-dir_DNA_pol_B_mt/vir"/>
</dbReference>
<feature type="domain" description="DNA-directed DNA polymerase family B mitochondria/virus" evidence="9">
    <location>
        <begin position="72"/>
        <end position="118"/>
    </location>
</feature>
<evidence type="ECO:0000256" key="8">
    <source>
        <dbReference type="ARBA" id="ARBA00049244"/>
    </source>
</evidence>
<evidence type="ECO:0000256" key="5">
    <source>
        <dbReference type="ARBA" id="ARBA00022705"/>
    </source>
</evidence>
<dbReference type="AlphaFoldDB" id="A0AAW2KL62"/>
<dbReference type="GO" id="GO:0003887">
    <property type="term" value="F:DNA-directed DNA polymerase activity"/>
    <property type="evidence" value="ECO:0007669"/>
    <property type="project" value="UniProtKB-KW"/>
</dbReference>
<dbReference type="Pfam" id="PF03175">
    <property type="entry name" value="DNA_pol_B_2"/>
    <property type="match status" value="2"/>
</dbReference>
<evidence type="ECO:0000256" key="1">
    <source>
        <dbReference type="ARBA" id="ARBA00005755"/>
    </source>
</evidence>
<dbReference type="InterPro" id="IPR012337">
    <property type="entry name" value="RNaseH-like_sf"/>
</dbReference>
<dbReference type="InterPro" id="IPR043502">
    <property type="entry name" value="DNA/RNA_pol_sf"/>
</dbReference>
<keyword evidence="6" id="KW-0239">DNA-directed DNA polymerase</keyword>
<feature type="domain" description="DNA-directed DNA polymerase family B mitochondria/virus" evidence="9">
    <location>
        <begin position="179"/>
        <end position="287"/>
    </location>
</feature>
<keyword evidence="5" id="KW-0235">DNA replication</keyword>
<comment type="caution">
    <text evidence="10">The sequence shown here is derived from an EMBL/GenBank/DDBJ whole genome shotgun (WGS) entry which is preliminary data.</text>
</comment>
<keyword evidence="7" id="KW-0238">DNA-binding</keyword>
<evidence type="ECO:0000259" key="9">
    <source>
        <dbReference type="Pfam" id="PF03175"/>
    </source>
</evidence>
<dbReference type="InterPro" id="IPR036397">
    <property type="entry name" value="RNaseH_sf"/>
</dbReference>
<evidence type="ECO:0000313" key="10">
    <source>
        <dbReference type="EMBL" id="KAL0307591.1"/>
    </source>
</evidence>
<comment type="catalytic activity">
    <reaction evidence="8">
        <text>DNA(n) + a 2'-deoxyribonucleoside 5'-triphosphate = DNA(n+1) + diphosphate</text>
        <dbReference type="Rhea" id="RHEA:22508"/>
        <dbReference type="Rhea" id="RHEA-COMP:17339"/>
        <dbReference type="Rhea" id="RHEA-COMP:17340"/>
        <dbReference type="ChEBI" id="CHEBI:33019"/>
        <dbReference type="ChEBI" id="CHEBI:61560"/>
        <dbReference type="ChEBI" id="CHEBI:173112"/>
        <dbReference type="EC" id="2.7.7.7"/>
    </reaction>
</comment>
<dbReference type="InterPro" id="IPR023211">
    <property type="entry name" value="DNA_pol_palm_dom_sf"/>
</dbReference>
<reference evidence="10" key="2">
    <citation type="journal article" date="2024" name="Plant">
        <title>Genomic evolution and insights into agronomic trait innovations of Sesamum species.</title>
        <authorList>
            <person name="Miao H."/>
            <person name="Wang L."/>
            <person name="Qu L."/>
            <person name="Liu H."/>
            <person name="Sun Y."/>
            <person name="Le M."/>
            <person name="Wang Q."/>
            <person name="Wei S."/>
            <person name="Zheng Y."/>
            <person name="Lin W."/>
            <person name="Duan Y."/>
            <person name="Cao H."/>
            <person name="Xiong S."/>
            <person name="Wang X."/>
            <person name="Wei L."/>
            <person name="Li C."/>
            <person name="Ma Q."/>
            <person name="Ju M."/>
            <person name="Zhao R."/>
            <person name="Li G."/>
            <person name="Mu C."/>
            <person name="Tian Q."/>
            <person name="Mei H."/>
            <person name="Zhang T."/>
            <person name="Gao T."/>
            <person name="Zhang H."/>
        </authorList>
    </citation>
    <scope>NUCLEOTIDE SEQUENCE</scope>
    <source>
        <strain evidence="10">KEN8</strain>
    </source>
</reference>
<dbReference type="PANTHER" id="PTHR33568:SF3">
    <property type="entry name" value="DNA-DIRECTED DNA POLYMERASE"/>
    <property type="match status" value="1"/>
</dbReference>
<dbReference type="GO" id="GO:0000166">
    <property type="term" value="F:nucleotide binding"/>
    <property type="evidence" value="ECO:0007669"/>
    <property type="project" value="InterPro"/>
</dbReference>
<evidence type="ECO:0000256" key="7">
    <source>
        <dbReference type="ARBA" id="ARBA00023125"/>
    </source>
</evidence>
<dbReference type="Gene3D" id="3.30.420.10">
    <property type="entry name" value="Ribonuclease H-like superfamily/Ribonuclease H"/>
    <property type="match status" value="1"/>
</dbReference>
<dbReference type="GO" id="GO:0006260">
    <property type="term" value="P:DNA replication"/>
    <property type="evidence" value="ECO:0007669"/>
    <property type="project" value="UniProtKB-KW"/>
</dbReference>
<keyword evidence="4" id="KW-0548">Nucleotidyltransferase</keyword>
<dbReference type="SUPFAM" id="SSF56672">
    <property type="entry name" value="DNA/RNA polymerases"/>
    <property type="match status" value="1"/>
</dbReference>
<accession>A0AAW2KL62</accession>
<dbReference type="SUPFAM" id="SSF53098">
    <property type="entry name" value="Ribonuclease H-like"/>
    <property type="match status" value="1"/>
</dbReference>
<dbReference type="EC" id="2.7.7.7" evidence="2"/>
<dbReference type="GO" id="GO:0003677">
    <property type="term" value="F:DNA binding"/>
    <property type="evidence" value="ECO:0007669"/>
    <property type="project" value="UniProtKB-KW"/>
</dbReference>
<reference evidence="10" key="1">
    <citation type="submission" date="2020-06" db="EMBL/GenBank/DDBJ databases">
        <authorList>
            <person name="Li T."/>
            <person name="Hu X."/>
            <person name="Zhang T."/>
            <person name="Song X."/>
            <person name="Zhang H."/>
            <person name="Dai N."/>
            <person name="Sheng W."/>
            <person name="Hou X."/>
            <person name="Wei L."/>
        </authorList>
    </citation>
    <scope>NUCLEOTIDE SEQUENCE</scope>
    <source>
        <strain evidence="10">KEN8</strain>
        <tissue evidence="10">Leaf</tissue>
    </source>
</reference>
<dbReference type="PANTHER" id="PTHR33568">
    <property type="entry name" value="DNA POLYMERASE"/>
    <property type="match status" value="1"/>
</dbReference>